<organism evidence="1 3">
    <name type="scientific">Pisolithus tinctorius Marx 270</name>
    <dbReference type="NCBI Taxonomy" id="870435"/>
    <lineage>
        <taxon>Eukaryota</taxon>
        <taxon>Fungi</taxon>
        <taxon>Dikarya</taxon>
        <taxon>Basidiomycota</taxon>
        <taxon>Agaricomycotina</taxon>
        <taxon>Agaricomycetes</taxon>
        <taxon>Agaricomycetidae</taxon>
        <taxon>Boletales</taxon>
        <taxon>Sclerodermatineae</taxon>
        <taxon>Pisolithaceae</taxon>
        <taxon>Pisolithus</taxon>
    </lineage>
</organism>
<reference evidence="1" key="3">
    <citation type="submission" date="2015-02" db="EMBL/GenBank/DDBJ databases">
        <title>Evolutionary Origins and Diversification of the Mycorrhizal Mutualists.</title>
        <authorList>
            <consortium name="DOE Joint Genome Institute"/>
            <consortium name="Mycorrhizal Genomics Consortium"/>
            <person name="Kohler A."/>
            <person name="Kuo A."/>
            <person name="Nagy L.G."/>
            <person name="Floudas D."/>
            <person name="Copeland A."/>
            <person name="Barry K.W."/>
            <person name="Cichocki N."/>
            <person name="Veneault-Fourrey C."/>
            <person name="LaButti K."/>
            <person name="Lindquist E.A."/>
            <person name="Lipzen A."/>
            <person name="Lundell T."/>
            <person name="Morin E."/>
            <person name="Murat C."/>
            <person name="Riley R."/>
            <person name="Ohm R."/>
            <person name="Sun H."/>
            <person name="Tunlid A."/>
            <person name="Henrissat B."/>
            <person name="Grigoriev I.V."/>
            <person name="Hibbett D.S."/>
            <person name="Martin F."/>
        </authorList>
    </citation>
    <scope>NUCLEOTIDE SEQUENCE</scope>
    <source>
        <strain evidence="1">Marx 270</strain>
    </source>
</reference>
<name>A0A0C3K478_PISTI</name>
<gene>
    <name evidence="2" type="ORF">M404DRAFT_127576</name>
    <name evidence="1" type="ORF">M404DRAFT_143017</name>
</gene>
<proteinExistence type="predicted"/>
<dbReference type="AlphaFoldDB" id="A0A0C3K478"/>
<reference evidence="1 3" key="1">
    <citation type="submission" date="2014-04" db="EMBL/GenBank/DDBJ databases">
        <authorList>
            <consortium name="DOE Joint Genome Institute"/>
            <person name="Kuo A."/>
            <person name="Kohler A."/>
            <person name="Costa M.D."/>
            <person name="Nagy L.G."/>
            <person name="Floudas D."/>
            <person name="Copeland A."/>
            <person name="Barry K.W."/>
            <person name="Cichocki N."/>
            <person name="Veneault-Fourrey C."/>
            <person name="LaButti K."/>
            <person name="Lindquist E.A."/>
            <person name="Lipzen A."/>
            <person name="Lundell T."/>
            <person name="Morin E."/>
            <person name="Murat C."/>
            <person name="Sun H."/>
            <person name="Tunlid A."/>
            <person name="Henrissat B."/>
            <person name="Grigoriev I.V."/>
            <person name="Hibbett D.S."/>
            <person name="Martin F."/>
            <person name="Nordberg H.P."/>
            <person name="Cantor M.N."/>
            <person name="Hua S.X."/>
        </authorList>
    </citation>
    <scope>NUCLEOTIDE SEQUENCE [LARGE SCALE GENOMIC DNA]</scope>
    <source>
        <strain evidence="1 3">Marx 270</strain>
    </source>
</reference>
<dbReference type="EMBL" id="KN831950">
    <property type="protein sequence ID" value="KIO11041.1"/>
    <property type="molecule type" value="Genomic_DNA"/>
</dbReference>
<keyword evidence="3" id="KW-1185">Reference proteome</keyword>
<evidence type="ECO:0000313" key="1">
    <source>
        <dbReference type="EMBL" id="KIO04347.1"/>
    </source>
</evidence>
<accession>A0A0C3K478</accession>
<evidence type="ECO:0000313" key="2">
    <source>
        <dbReference type="EMBL" id="KIO11041.1"/>
    </source>
</evidence>
<evidence type="ECO:0000313" key="3">
    <source>
        <dbReference type="Proteomes" id="UP000054217"/>
    </source>
</evidence>
<dbReference type="Proteomes" id="UP000054217">
    <property type="component" value="Unassembled WGS sequence"/>
</dbReference>
<reference evidence="3" key="2">
    <citation type="submission" date="2015-01" db="EMBL/GenBank/DDBJ databases">
        <title>Evolutionary Origins and Diversification of the Mycorrhizal Mutualists.</title>
        <authorList>
            <consortium name="DOE Joint Genome Institute"/>
            <consortium name="Mycorrhizal Genomics Consortium"/>
            <person name="Kohler A."/>
            <person name="Kuo A."/>
            <person name="Nagy L.G."/>
            <person name="Floudas D."/>
            <person name="Copeland A."/>
            <person name="Barry K.W."/>
            <person name="Cichocki N."/>
            <person name="Veneault-Fourrey C."/>
            <person name="LaButti K."/>
            <person name="Lindquist E.A."/>
            <person name="Lipzen A."/>
            <person name="Lundell T."/>
            <person name="Morin E."/>
            <person name="Murat C."/>
            <person name="Riley R."/>
            <person name="Ohm R."/>
            <person name="Sun H."/>
            <person name="Tunlid A."/>
            <person name="Henrissat B."/>
            <person name="Grigoriev I.V."/>
            <person name="Hibbett D.S."/>
            <person name="Martin F."/>
        </authorList>
    </citation>
    <scope>NUCLEOTIDE SEQUENCE [LARGE SCALE GENOMIC DNA]</scope>
    <source>
        <strain evidence="3">Marx 270</strain>
    </source>
</reference>
<protein>
    <submittedName>
        <fullName evidence="1">Uncharacterized protein</fullName>
    </submittedName>
</protein>
<dbReference type="EMBL" id="KN831971">
    <property type="protein sequence ID" value="KIO04347.1"/>
    <property type="molecule type" value="Genomic_DNA"/>
</dbReference>
<dbReference type="OrthoDB" id="2692094at2759"/>
<feature type="non-terminal residue" evidence="1">
    <location>
        <position position="1"/>
    </location>
</feature>
<dbReference type="STRING" id="870435.A0A0C3K478"/>
<dbReference type="HOGENOM" id="CLU_002498_7_0_1"/>
<sequence length="116" mass="13566">FLHWLKDHVLTQLLGQAYDGDEQSFTSAECSNVIIFKDHIYCHKVLQVNYTTYDMWRAQDSLNPQNCADIMVLAHEDDESHKHPYWYARILGVLHTFVVHKGSGSMEPQKVDFLWV</sequence>